<feature type="signal peptide" evidence="1">
    <location>
        <begin position="1"/>
        <end position="22"/>
    </location>
</feature>
<protein>
    <submittedName>
        <fullName evidence="2">Uncharacterized protein</fullName>
    </submittedName>
</protein>
<feature type="chain" id="PRO_5038592653" evidence="1">
    <location>
        <begin position="23"/>
        <end position="135"/>
    </location>
</feature>
<evidence type="ECO:0000256" key="1">
    <source>
        <dbReference type="SAM" id="SignalP"/>
    </source>
</evidence>
<dbReference type="AlphaFoldDB" id="A0A9D4V1F8"/>
<proteinExistence type="predicted"/>
<accession>A0A9D4V1F8</accession>
<dbReference type="InterPro" id="IPR029167">
    <property type="entry name" value="Mug117"/>
</dbReference>
<dbReference type="Proteomes" id="UP000886520">
    <property type="component" value="Chromosome 7"/>
</dbReference>
<evidence type="ECO:0000313" key="2">
    <source>
        <dbReference type="EMBL" id="KAI5077691.1"/>
    </source>
</evidence>
<keyword evidence="3" id="KW-1185">Reference proteome</keyword>
<dbReference type="Pfam" id="PF15474">
    <property type="entry name" value="MU117"/>
    <property type="match status" value="1"/>
</dbReference>
<organism evidence="2 3">
    <name type="scientific">Adiantum capillus-veneris</name>
    <name type="common">Maidenhair fern</name>
    <dbReference type="NCBI Taxonomy" id="13818"/>
    <lineage>
        <taxon>Eukaryota</taxon>
        <taxon>Viridiplantae</taxon>
        <taxon>Streptophyta</taxon>
        <taxon>Embryophyta</taxon>
        <taxon>Tracheophyta</taxon>
        <taxon>Polypodiopsida</taxon>
        <taxon>Polypodiidae</taxon>
        <taxon>Polypodiales</taxon>
        <taxon>Pteridineae</taxon>
        <taxon>Pteridaceae</taxon>
        <taxon>Vittarioideae</taxon>
        <taxon>Adiantum</taxon>
    </lineage>
</organism>
<dbReference type="EMBL" id="JABFUD020000007">
    <property type="protein sequence ID" value="KAI5077691.1"/>
    <property type="molecule type" value="Genomic_DNA"/>
</dbReference>
<comment type="caution">
    <text evidence="2">The sequence shown here is derived from an EMBL/GenBank/DDBJ whole genome shotgun (WGS) entry which is preliminary data.</text>
</comment>
<name>A0A9D4V1F8_ADICA</name>
<dbReference type="OrthoDB" id="1907490at2759"/>
<keyword evidence="1" id="KW-0732">Signal</keyword>
<evidence type="ECO:0000313" key="3">
    <source>
        <dbReference type="Proteomes" id="UP000886520"/>
    </source>
</evidence>
<reference evidence="2" key="1">
    <citation type="submission" date="2021-01" db="EMBL/GenBank/DDBJ databases">
        <title>Adiantum capillus-veneris genome.</title>
        <authorList>
            <person name="Fang Y."/>
            <person name="Liao Q."/>
        </authorList>
    </citation>
    <scope>NUCLEOTIDE SEQUENCE</scope>
    <source>
        <strain evidence="2">H3</strain>
        <tissue evidence="2">Leaf</tissue>
    </source>
</reference>
<sequence length="135" mass="14645">MEKPRLVAACVVLLMAMLLGDGALWLRPVAAYTDNCQGSSKCGCCVSQQDCRNAFARYTDGTIYSAYTSRVSGHCTAIYRCNGAYAKVSGAVLKKQFRHVYENQPCQKCGSHAFASNCEATLNYCSSCRDSGNPN</sequence>
<gene>
    <name evidence="2" type="ORF">GOP47_0007515</name>
</gene>